<evidence type="ECO:0000256" key="1">
    <source>
        <dbReference type="ARBA" id="ARBA00004651"/>
    </source>
</evidence>
<feature type="transmembrane region" description="Helical" evidence="9">
    <location>
        <begin position="153"/>
        <end position="175"/>
    </location>
</feature>
<feature type="region of interest" description="Disordered" evidence="10">
    <location>
        <begin position="471"/>
        <end position="501"/>
    </location>
</feature>
<dbReference type="CDD" id="cd06261">
    <property type="entry name" value="TM_PBP2"/>
    <property type="match status" value="1"/>
</dbReference>
<dbReference type="GO" id="GO:0015031">
    <property type="term" value="P:protein transport"/>
    <property type="evidence" value="ECO:0007669"/>
    <property type="project" value="UniProtKB-KW"/>
</dbReference>
<organism evidence="12 13">
    <name type="scientific">Nitrosomonas halophila</name>
    <dbReference type="NCBI Taxonomy" id="44576"/>
    <lineage>
        <taxon>Bacteria</taxon>
        <taxon>Pseudomonadati</taxon>
        <taxon>Pseudomonadota</taxon>
        <taxon>Betaproteobacteria</taxon>
        <taxon>Nitrosomonadales</taxon>
        <taxon>Nitrosomonadaceae</taxon>
        <taxon>Nitrosomonas</taxon>
    </lineage>
</organism>
<feature type="transmembrane region" description="Helical" evidence="9">
    <location>
        <begin position="287"/>
        <end position="308"/>
    </location>
</feature>
<dbReference type="AlphaFoldDB" id="A0A1H3C100"/>
<gene>
    <name evidence="12" type="ORF">SAMN05421881_100223</name>
</gene>
<feature type="transmembrane region" description="Helical" evidence="9">
    <location>
        <begin position="434"/>
        <end position="457"/>
    </location>
</feature>
<dbReference type="InterPro" id="IPR000515">
    <property type="entry name" value="MetI-like"/>
</dbReference>
<evidence type="ECO:0000256" key="8">
    <source>
        <dbReference type="ARBA" id="ARBA00023136"/>
    </source>
</evidence>
<evidence type="ECO:0000256" key="5">
    <source>
        <dbReference type="ARBA" id="ARBA00022856"/>
    </source>
</evidence>
<keyword evidence="3" id="KW-1003">Cell membrane</keyword>
<dbReference type="RefSeq" id="WP_090411074.1">
    <property type="nucleotide sequence ID" value="NZ_FNOY01000002.1"/>
</dbReference>
<sequence>MPFSPVILWTDLLVYLLVVVGIAFGFYIRRHTYLLVSWRRVAHSASGMAALTVLLCFLFIGLLDTVHFRPALEQSLHGVEDKVYSAEVLSLLDVLLGPLRLHVEKTYSAPLSAHLYAKETLETSDGEQIRDFARLIYGGAHLSDPDTELAPDIFWRAMSGLGGGLLVWGGLMMGFGMMQARRCQTAFWPMQAAIWRGRTEIPWHAIWTTLALILLTVGAVFALASHYHVLGTDRVGQDVLYQSLKSIRTGLVIGTLTTLIMLPFALLLGIAAGYFRGWIDDAIQYIYTTLSSIPSVLLIAAAVLMMQVYIETHAELFDTVAARADLRLLFLCIILGITSWTGLCRLLRGEALKLREMEYIQAAHAFGVSHWRIISRHILPNVMHIVLIATVMDFSGLVLAEAVLSYVGVGVDPSMISFGTMINASRLELAREPMVWWTLFAAFIFMFALVLSANLFSDAVQNAFNPRISTRVGHSDGSNGQPAPDSQAENTLSATQGAVRT</sequence>
<evidence type="ECO:0000256" key="7">
    <source>
        <dbReference type="ARBA" id="ARBA00022989"/>
    </source>
</evidence>
<feature type="transmembrane region" description="Helical" evidence="9">
    <location>
        <begin position="328"/>
        <end position="347"/>
    </location>
</feature>
<dbReference type="InterPro" id="IPR035906">
    <property type="entry name" value="MetI-like_sf"/>
</dbReference>
<feature type="transmembrane region" description="Helical" evidence="9">
    <location>
        <begin position="382"/>
        <end position="407"/>
    </location>
</feature>
<keyword evidence="8 9" id="KW-0472">Membrane</keyword>
<dbReference type="PANTHER" id="PTHR43386">
    <property type="entry name" value="OLIGOPEPTIDE TRANSPORT SYSTEM PERMEASE PROTEIN APPC"/>
    <property type="match status" value="1"/>
</dbReference>
<comment type="subcellular location">
    <subcellularLocation>
        <location evidence="1 9">Cell membrane</location>
        <topology evidence="1 9">Multi-pass membrane protein</topology>
    </subcellularLocation>
</comment>
<keyword evidence="5" id="KW-0571">Peptide transport</keyword>
<protein>
    <submittedName>
        <fullName evidence="12">Peptide/nickel transport system permease protein</fullName>
    </submittedName>
</protein>
<evidence type="ECO:0000256" key="4">
    <source>
        <dbReference type="ARBA" id="ARBA00022692"/>
    </source>
</evidence>
<dbReference type="EMBL" id="FNOY01000002">
    <property type="protein sequence ID" value="SDX47807.1"/>
    <property type="molecule type" value="Genomic_DNA"/>
</dbReference>
<dbReference type="GO" id="GO:0015833">
    <property type="term" value="P:peptide transport"/>
    <property type="evidence" value="ECO:0007669"/>
    <property type="project" value="UniProtKB-KW"/>
</dbReference>
<dbReference type="PANTHER" id="PTHR43386:SF24">
    <property type="entry name" value="OLIGOPEPTIDE TRANSPORT SYSTEM PERMEASE PROTEIN AMID"/>
    <property type="match status" value="1"/>
</dbReference>
<keyword evidence="13" id="KW-1185">Reference proteome</keyword>
<dbReference type="Gene3D" id="1.10.3720.10">
    <property type="entry name" value="MetI-like"/>
    <property type="match status" value="1"/>
</dbReference>
<proteinExistence type="inferred from homology"/>
<dbReference type="Proteomes" id="UP000198640">
    <property type="component" value="Unassembled WGS sequence"/>
</dbReference>
<dbReference type="Pfam" id="PF00528">
    <property type="entry name" value="BPD_transp_1"/>
    <property type="match status" value="1"/>
</dbReference>
<dbReference type="STRING" id="44576.SAMN05421881_100223"/>
<evidence type="ECO:0000256" key="10">
    <source>
        <dbReference type="SAM" id="MobiDB-lite"/>
    </source>
</evidence>
<dbReference type="InterPro" id="IPR050366">
    <property type="entry name" value="BP-dependent_transpt_permease"/>
</dbReference>
<feature type="transmembrane region" description="Helical" evidence="9">
    <location>
        <begin position="205"/>
        <end position="230"/>
    </location>
</feature>
<keyword evidence="7 9" id="KW-1133">Transmembrane helix</keyword>
<keyword evidence="2 9" id="KW-0813">Transport</keyword>
<evidence type="ECO:0000256" key="3">
    <source>
        <dbReference type="ARBA" id="ARBA00022475"/>
    </source>
</evidence>
<dbReference type="OrthoDB" id="9783218at2"/>
<comment type="similarity">
    <text evidence="9">Belongs to the binding-protein-dependent transport system permease family.</text>
</comment>
<dbReference type="PROSITE" id="PS50928">
    <property type="entry name" value="ABC_TM1"/>
    <property type="match status" value="1"/>
</dbReference>
<evidence type="ECO:0000256" key="9">
    <source>
        <dbReference type="RuleBase" id="RU363032"/>
    </source>
</evidence>
<keyword evidence="6" id="KW-0653">Protein transport</keyword>
<name>A0A1H3C100_9PROT</name>
<feature type="transmembrane region" description="Helical" evidence="9">
    <location>
        <begin position="6"/>
        <end position="29"/>
    </location>
</feature>
<evidence type="ECO:0000259" key="11">
    <source>
        <dbReference type="PROSITE" id="PS50928"/>
    </source>
</evidence>
<evidence type="ECO:0000313" key="13">
    <source>
        <dbReference type="Proteomes" id="UP000198640"/>
    </source>
</evidence>
<feature type="compositionally biased region" description="Polar residues" evidence="10">
    <location>
        <begin position="487"/>
        <end position="501"/>
    </location>
</feature>
<evidence type="ECO:0000313" key="12">
    <source>
        <dbReference type="EMBL" id="SDX47807.1"/>
    </source>
</evidence>
<accession>A0A1H3C100</accession>
<feature type="transmembrane region" description="Helical" evidence="9">
    <location>
        <begin position="41"/>
        <end position="63"/>
    </location>
</feature>
<reference evidence="12 13" key="1">
    <citation type="submission" date="2016-10" db="EMBL/GenBank/DDBJ databases">
        <authorList>
            <person name="de Groot N.N."/>
        </authorList>
    </citation>
    <scope>NUCLEOTIDE SEQUENCE [LARGE SCALE GENOMIC DNA]</scope>
    <source>
        <strain evidence="12 13">Nm1</strain>
    </source>
</reference>
<dbReference type="SUPFAM" id="SSF161098">
    <property type="entry name" value="MetI-like"/>
    <property type="match status" value="1"/>
</dbReference>
<evidence type="ECO:0000256" key="6">
    <source>
        <dbReference type="ARBA" id="ARBA00022927"/>
    </source>
</evidence>
<dbReference type="GO" id="GO:0055085">
    <property type="term" value="P:transmembrane transport"/>
    <property type="evidence" value="ECO:0007669"/>
    <property type="project" value="InterPro"/>
</dbReference>
<keyword evidence="4 9" id="KW-0812">Transmembrane</keyword>
<feature type="domain" description="ABC transmembrane type-1" evidence="11">
    <location>
        <begin position="247"/>
        <end position="457"/>
    </location>
</feature>
<feature type="transmembrane region" description="Helical" evidence="9">
    <location>
        <begin position="250"/>
        <end position="275"/>
    </location>
</feature>
<evidence type="ECO:0000256" key="2">
    <source>
        <dbReference type="ARBA" id="ARBA00022448"/>
    </source>
</evidence>
<dbReference type="GO" id="GO:0005886">
    <property type="term" value="C:plasma membrane"/>
    <property type="evidence" value="ECO:0007669"/>
    <property type="project" value="UniProtKB-SubCell"/>
</dbReference>